<evidence type="ECO:0000313" key="2">
    <source>
        <dbReference type="Proteomes" id="UP001597079"/>
    </source>
</evidence>
<accession>A0ABW4JIW2</accession>
<proteinExistence type="predicted"/>
<dbReference type="RefSeq" id="WP_377943627.1">
    <property type="nucleotide sequence ID" value="NZ_JBHUCX010000035.1"/>
</dbReference>
<evidence type="ECO:0000313" key="1">
    <source>
        <dbReference type="EMBL" id="MFD1675744.1"/>
    </source>
</evidence>
<keyword evidence="2" id="KW-1185">Reference proteome</keyword>
<organism evidence="1 2">
    <name type="scientific">Alicyclobacillus fodiniaquatilis</name>
    <dbReference type="NCBI Taxonomy" id="1661150"/>
    <lineage>
        <taxon>Bacteria</taxon>
        <taxon>Bacillati</taxon>
        <taxon>Bacillota</taxon>
        <taxon>Bacilli</taxon>
        <taxon>Bacillales</taxon>
        <taxon>Alicyclobacillaceae</taxon>
        <taxon>Alicyclobacillus</taxon>
    </lineage>
</organism>
<dbReference type="EMBL" id="JBHUCX010000035">
    <property type="protein sequence ID" value="MFD1675744.1"/>
    <property type="molecule type" value="Genomic_DNA"/>
</dbReference>
<protein>
    <submittedName>
        <fullName evidence="1">Uncharacterized protein</fullName>
    </submittedName>
</protein>
<reference evidence="2" key="1">
    <citation type="journal article" date="2019" name="Int. J. Syst. Evol. Microbiol.">
        <title>The Global Catalogue of Microorganisms (GCM) 10K type strain sequencing project: providing services to taxonomists for standard genome sequencing and annotation.</title>
        <authorList>
            <consortium name="The Broad Institute Genomics Platform"/>
            <consortium name="The Broad Institute Genome Sequencing Center for Infectious Disease"/>
            <person name="Wu L."/>
            <person name="Ma J."/>
        </authorList>
    </citation>
    <scope>NUCLEOTIDE SEQUENCE [LARGE SCALE GENOMIC DNA]</scope>
    <source>
        <strain evidence="2">CGMCC 1.12286</strain>
    </source>
</reference>
<name>A0ABW4JIW2_9BACL</name>
<dbReference type="Proteomes" id="UP001597079">
    <property type="component" value="Unassembled WGS sequence"/>
</dbReference>
<comment type="caution">
    <text evidence="1">The sequence shown here is derived from an EMBL/GenBank/DDBJ whole genome shotgun (WGS) entry which is preliminary data.</text>
</comment>
<gene>
    <name evidence="1" type="ORF">ACFSB2_13665</name>
</gene>
<sequence>MTAIIFGLIAFAVRLKYPTGTGPLELQLGYFPLYILMMIMGGCGVSKSLA</sequence>